<dbReference type="EMBL" id="NEDP02005386">
    <property type="protein sequence ID" value="OWF41463.1"/>
    <property type="molecule type" value="Genomic_DNA"/>
</dbReference>
<evidence type="ECO:0000256" key="1">
    <source>
        <dbReference type="SAM" id="Phobius"/>
    </source>
</evidence>
<organism evidence="2 3">
    <name type="scientific">Mizuhopecten yessoensis</name>
    <name type="common">Japanese scallop</name>
    <name type="synonym">Patinopecten yessoensis</name>
    <dbReference type="NCBI Taxonomy" id="6573"/>
    <lineage>
        <taxon>Eukaryota</taxon>
        <taxon>Metazoa</taxon>
        <taxon>Spiralia</taxon>
        <taxon>Lophotrochozoa</taxon>
        <taxon>Mollusca</taxon>
        <taxon>Bivalvia</taxon>
        <taxon>Autobranchia</taxon>
        <taxon>Pteriomorphia</taxon>
        <taxon>Pectinida</taxon>
        <taxon>Pectinoidea</taxon>
        <taxon>Pectinidae</taxon>
        <taxon>Mizuhopecten</taxon>
    </lineage>
</organism>
<dbReference type="AlphaFoldDB" id="A0A210PYB2"/>
<feature type="transmembrane region" description="Helical" evidence="1">
    <location>
        <begin position="36"/>
        <end position="54"/>
    </location>
</feature>
<feature type="transmembrane region" description="Helical" evidence="1">
    <location>
        <begin position="89"/>
        <end position="109"/>
    </location>
</feature>
<proteinExistence type="predicted"/>
<dbReference type="Proteomes" id="UP000242188">
    <property type="component" value="Unassembled WGS sequence"/>
</dbReference>
<keyword evidence="1" id="KW-1133">Transmembrane helix</keyword>
<reference evidence="2 3" key="1">
    <citation type="journal article" date="2017" name="Nat. Ecol. Evol.">
        <title>Scallop genome provides insights into evolution of bilaterian karyotype and development.</title>
        <authorList>
            <person name="Wang S."/>
            <person name="Zhang J."/>
            <person name="Jiao W."/>
            <person name="Li J."/>
            <person name="Xun X."/>
            <person name="Sun Y."/>
            <person name="Guo X."/>
            <person name="Huan P."/>
            <person name="Dong B."/>
            <person name="Zhang L."/>
            <person name="Hu X."/>
            <person name="Sun X."/>
            <person name="Wang J."/>
            <person name="Zhao C."/>
            <person name="Wang Y."/>
            <person name="Wang D."/>
            <person name="Huang X."/>
            <person name="Wang R."/>
            <person name="Lv J."/>
            <person name="Li Y."/>
            <person name="Zhang Z."/>
            <person name="Liu B."/>
            <person name="Lu W."/>
            <person name="Hui Y."/>
            <person name="Liang J."/>
            <person name="Zhou Z."/>
            <person name="Hou R."/>
            <person name="Li X."/>
            <person name="Liu Y."/>
            <person name="Li H."/>
            <person name="Ning X."/>
            <person name="Lin Y."/>
            <person name="Zhao L."/>
            <person name="Xing Q."/>
            <person name="Dou J."/>
            <person name="Li Y."/>
            <person name="Mao J."/>
            <person name="Guo H."/>
            <person name="Dou H."/>
            <person name="Li T."/>
            <person name="Mu C."/>
            <person name="Jiang W."/>
            <person name="Fu Q."/>
            <person name="Fu X."/>
            <person name="Miao Y."/>
            <person name="Liu J."/>
            <person name="Yu Q."/>
            <person name="Li R."/>
            <person name="Liao H."/>
            <person name="Li X."/>
            <person name="Kong Y."/>
            <person name="Jiang Z."/>
            <person name="Chourrout D."/>
            <person name="Li R."/>
            <person name="Bao Z."/>
        </authorList>
    </citation>
    <scope>NUCLEOTIDE SEQUENCE [LARGE SCALE GENOMIC DNA]</scope>
    <source>
        <strain evidence="2 3">PY_sf001</strain>
    </source>
</reference>
<comment type="caution">
    <text evidence="2">The sequence shown here is derived from an EMBL/GenBank/DDBJ whole genome shotgun (WGS) entry which is preliminary data.</text>
</comment>
<keyword evidence="3" id="KW-1185">Reference proteome</keyword>
<evidence type="ECO:0000313" key="3">
    <source>
        <dbReference type="Proteomes" id="UP000242188"/>
    </source>
</evidence>
<accession>A0A210PYB2</accession>
<gene>
    <name evidence="2" type="ORF">KP79_PYT17354</name>
</gene>
<keyword evidence="1" id="KW-0472">Membrane</keyword>
<protein>
    <submittedName>
        <fullName evidence="2">Uncharacterized protein</fullName>
    </submittedName>
</protein>
<keyword evidence="1" id="KW-0812">Transmembrane</keyword>
<name>A0A210PYB2_MIZYE</name>
<feature type="transmembrane region" description="Helical" evidence="1">
    <location>
        <begin position="60"/>
        <end position="77"/>
    </location>
</feature>
<sequence length="111" mass="12241">MSLYTLYINTLGNNVIDTEQLIRKIISFYSYKMNKFLALILIPCLVAFVVAQYPGYGTPGYGMAGYGSGSGLSNYYYNYGNQQQKQSSNFALLISGLLLLFAFNITGTLTG</sequence>
<evidence type="ECO:0000313" key="2">
    <source>
        <dbReference type="EMBL" id="OWF41463.1"/>
    </source>
</evidence>